<comment type="caution">
    <text evidence="1">The sequence shown here is derived from an EMBL/GenBank/DDBJ whole genome shotgun (WGS) entry which is preliminary data.</text>
</comment>
<dbReference type="Proteomes" id="UP001632037">
    <property type="component" value="Unassembled WGS sequence"/>
</dbReference>
<accession>A0ABD3FHT4</accession>
<evidence type="ECO:0008006" key="3">
    <source>
        <dbReference type="Google" id="ProtNLM"/>
    </source>
</evidence>
<evidence type="ECO:0000313" key="2">
    <source>
        <dbReference type="Proteomes" id="UP001632037"/>
    </source>
</evidence>
<reference evidence="1 2" key="1">
    <citation type="submission" date="2024-09" db="EMBL/GenBank/DDBJ databases">
        <title>Genome sequencing and assembly of Phytophthora oleae, isolate VK10A, causative agent of rot of olive drupes.</title>
        <authorList>
            <person name="Conti Taguali S."/>
            <person name="Riolo M."/>
            <person name="La Spada F."/>
            <person name="Cacciola S.O."/>
            <person name="Dionisio G."/>
        </authorList>
    </citation>
    <scope>NUCLEOTIDE SEQUENCE [LARGE SCALE GENOMIC DNA]</scope>
    <source>
        <strain evidence="1 2">VK10A</strain>
    </source>
</reference>
<sequence>MLVASVRPVYGKLNKTLASKLSFVSQQVADSTQSKSPFGGRKYLKTLQAQGKLKEDGELFLVLELLAVRKLEVTETRVKLEEYVTRVCQEEEGYAHPLTIVAIARLAARMSQSQSSDVQHKLIKIFASLYPEASGLWLYEAEAKLMDKPAGQAAVGSIVSSSLSVEDKWESLKGQYGCRSEGWKIY</sequence>
<dbReference type="EMBL" id="JBIMZQ010000020">
    <property type="protein sequence ID" value="KAL3665420.1"/>
    <property type="molecule type" value="Genomic_DNA"/>
</dbReference>
<proteinExistence type="predicted"/>
<gene>
    <name evidence="1" type="ORF">V7S43_009456</name>
</gene>
<protein>
    <recommendedName>
        <fullName evidence="3">TROVE domain-containing protein</fullName>
    </recommendedName>
</protein>
<dbReference type="AlphaFoldDB" id="A0ABD3FHT4"/>
<evidence type="ECO:0000313" key="1">
    <source>
        <dbReference type="EMBL" id="KAL3665420.1"/>
    </source>
</evidence>
<name>A0ABD3FHT4_9STRA</name>
<keyword evidence="2" id="KW-1185">Reference proteome</keyword>
<organism evidence="1 2">
    <name type="scientific">Phytophthora oleae</name>
    <dbReference type="NCBI Taxonomy" id="2107226"/>
    <lineage>
        <taxon>Eukaryota</taxon>
        <taxon>Sar</taxon>
        <taxon>Stramenopiles</taxon>
        <taxon>Oomycota</taxon>
        <taxon>Peronosporomycetes</taxon>
        <taxon>Peronosporales</taxon>
        <taxon>Peronosporaceae</taxon>
        <taxon>Phytophthora</taxon>
    </lineage>
</organism>